<evidence type="ECO:0000259" key="4">
    <source>
        <dbReference type="PROSITE" id="PS50048"/>
    </source>
</evidence>
<comment type="subcellular location">
    <subcellularLocation>
        <location evidence="1">Nucleus</location>
    </subcellularLocation>
</comment>
<organism evidence="5 6">
    <name type="scientific">Microthyrium microscopicum</name>
    <dbReference type="NCBI Taxonomy" id="703497"/>
    <lineage>
        <taxon>Eukaryota</taxon>
        <taxon>Fungi</taxon>
        <taxon>Dikarya</taxon>
        <taxon>Ascomycota</taxon>
        <taxon>Pezizomycotina</taxon>
        <taxon>Dothideomycetes</taxon>
        <taxon>Dothideomycetes incertae sedis</taxon>
        <taxon>Microthyriales</taxon>
        <taxon>Microthyriaceae</taxon>
        <taxon>Microthyrium</taxon>
    </lineage>
</organism>
<keyword evidence="2" id="KW-0479">Metal-binding</keyword>
<evidence type="ECO:0000256" key="2">
    <source>
        <dbReference type="ARBA" id="ARBA00022723"/>
    </source>
</evidence>
<dbReference type="PROSITE" id="PS50048">
    <property type="entry name" value="ZN2_CY6_FUNGAL_2"/>
    <property type="match status" value="1"/>
</dbReference>
<dbReference type="InterPro" id="IPR001138">
    <property type="entry name" value="Zn2Cys6_DnaBD"/>
</dbReference>
<dbReference type="InterPro" id="IPR036864">
    <property type="entry name" value="Zn2-C6_fun-type_DNA-bd_sf"/>
</dbReference>
<gene>
    <name evidence="5" type="ORF">BT63DRAFT_165241</name>
</gene>
<dbReference type="CDD" id="cd00067">
    <property type="entry name" value="GAL4"/>
    <property type="match status" value="1"/>
</dbReference>
<protein>
    <recommendedName>
        <fullName evidence="4">Zn(2)-C6 fungal-type domain-containing protein</fullName>
    </recommendedName>
</protein>
<proteinExistence type="predicted"/>
<dbReference type="AlphaFoldDB" id="A0A6A6UPT5"/>
<reference evidence="5" key="1">
    <citation type="journal article" date="2020" name="Stud. Mycol.">
        <title>101 Dothideomycetes genomes: a test case for predicting lifestyles and emergence of pathogens.</title>
        <authorList>
            <person name="Haridas S."/>
            <person name="Albert R."/>
            <person name="Binder M."/>
            <person name="Bloem J."/>
            <person name="Labutti K."/>
            <person name="Salamov A."/>
            <person name="Andreopoulos B."/>
            <person name="Baker S."/>
            <person name="Barry K."/>
            <person name="Bills G."/>
            <person name="Bluhm B."/>
            <person name="Cannon C."/>
            <person name="Castanera R."/>
            <person name="Culley D."/>
            <person name="Daum C."/>
            <person name="Ezra D."/>
            <person name="Gonzalez J."/>
            <person name="Henrissat B."/>
            <person name="Kuo A."/>
            <person name="Liang C."/>
            <person name="Lipzen A."/>
            <person name="Lutzoni F."/>
            <person name="Magnuson J."/>
            <person name="Mondo S."/>
            <person name="Nolan M."/>
            <person name="Ohm R."/>
            <person name="Pangilinan J."/>
            <person name="Park H.-J."/>
            <person name="Ramirez L."/>
            <person name="Alfaro M."/>
            <person name="Sun H."/>
            <person name="Tritt A."/>
            <person name="Yoshinaga Y."/>
            <person name="Zwiers L.-H."/>
            <person name="Turgeon B."/>
            <person name="Goodwin S."/>
            <person name="Spatafora J."/>
            <person name="Crous P."/>
            <person name="Grigoriev I."/>
        </authorList>
    </citation>
    <scope>NUCLEOTIDE SEQUENCE</scope>
    <source>
        <strain evidence="5">CBS 115976</strain>
    </source>
</reference>
<dbReference type="PANTHER" id="PTHR31001:SF50">
    <property type="entry name" value="ZN(II)2CYS6 TRANSCRIPTION FACTOR (EUROFUNG)"/>
    <property type="match status" value="1"/>
</dbReference>
<dbReference type="GO" id="GO:0006351">
    <property type="term" value="P:DNA-templated transcription"/>
    <property type="evidence" value="ECO:0007669"/>
    <property type="project" value="InterPro"/>
</dbReference>
<dbReference type="Pfam" id="PF00172">
    <property type="entry name" value="Zn_clus"/>
    <property type="match status" value="1"/>
</dbReference>
<dbReference type="CDD" id="cd12148">
    <property type="entry name" value="fungal_TF_MHR"/>
    <property type="match status" value="1"/>
</dbReference>
<dbReference type="SUPFAM" id="SSF57701">
    <property type="entry name" value="Zn2/Cys6 DNA-binding domain"/>
    <property type="match status" value="1"/>
</dbReference>
<dbReference type="EMBL" id="MU004231">
    <property type="protein sequence ID" value="KAF2673736.1"/>
    <property type="molecule type" value="Genomic_DNA"/>
</dbReference>
<dbReference type="InterPro" id="IPR050613">
    <property type="entry name" value="Sec_Metabolite_Reg"/>
</dbReference>
<dbReference type="GO" id="GO:0008270">
    <property type="term" value="F:zinc ion binding"/>
    <property type="evidence" value="ECO:0007669"/>
    <property type="project" value="InterPro"/>
</dbReference>
<evidence type="ECO:0000256" key="1">
    <source>
        <dbReference type="ARBA" id="ARBA00004123"/>
    </source>
</evidence>
<dbReference type="Proteomes" id="UP000799302">
    <property type="component" value="Unassembled WGS sequence"/>
</dbReference>
<dbReference type="SMART" id="SM00906">
    <property type="entry name" value="Fungal_trans"/>
    <property type="match status" value="1"/>
</dbReference>
<dbReference type="OrthoDB" id="3902547at2759"/>
<sequence length="536" mass="62132">MAFTTRPTSSSRSCVRCFERKVKCDRLHPCGNCIKLGDECVVPSTPIRRRRQKNRAEQARQHSETYHEDMTPVAAEVSFNPLSLLNCSVTLIDQIKEPGRCWTPTFRHVQTSWKIFAQNVDPFLRILHKPSMYRLIMQTEDQGITFLNEEQIALILSICFASVTSLSNEQCLLAFGHNKAELYRKSKESAELAISRARLIQKPDIRTLQAFTIVLTCCSQIHPQSKWTLTGMAIRIARSLELHLENSKPTETLFQKEMRRRLWWHLRVLDFTTCMVLNCFESAESFLDCDTLFPLNINDSQLDVEDDIPPLEFQGPTEMSFSILRYDVCASMFTMIKQYRITNTILTTEFVEDATRNISLYVEKQYLQLFQRNPATPLFRFCASICQLLPIKIRFLLNNLHNSLTYLDSSTGALPTFSDIRASNFVDSIKLLDFYVQFSHDQDFQAWDWIFGLSKNFHVIDSMLSQLDQRLLNLEDASKPEYWDKSSSQYILLAWKVIGQAFGIPLRSTELSTNFGRLEGKKRDIERKLLHANLHR</sequence>
<keyword evidence="6" id="KW-1185">Reference proteome</keyword>
<keyword evidence="3" id="KW-0539">Nucleus</keyword>
<dbReference type="InterPro" id="IPR007219">
    <property type="entry name" value="XnlR_reg_dom"/>
</dbReference>
<dbReference type="PANTHER" id="PTHR31001">
    <property type="entry name" value="UNCHARACTERIZED TRANSCRIPTIONAL REGULATORY PROTEIN"/>
    <property type="match status" value="1"/>
</dbReference>
<dbReference type="Gene3D" id="4.10.240.10">
    <property type="entry name" value="Zn(2)-C6 fungal-type DNA-binding domain"/>
    <property type="match status" value="1"/>
</dbReference>
<accession>A0A6A6UPT5</accession>
<evidence type="ECO:0000313" key="5">
    <source>
        <dbReference type="EMBL" id="KAF2673736.1"/>
    </source>
</evidence>
<evidence type="ECO:0000256" key="3">
    <source>
        <dbReference type="ARBA" id="ARBA00023242"/>
    </source>
</evidence>
<evidence type="ECO:0000313" key="6">
    <source>
        <dbReference type="Proteomes" id="UP000799302"/>
    </source>
</evidence>
<name>A0A6A6UPT5_9PEZI</name>
<feature type="domain" description="Zn(2)-C6 fungal-type" evidence="4">
    <location>
        <begin position="13"/>
        <end position="42"/>
    </location>
</feature>
<dbReference type="GO" id="GO:0005634">
    <property type="term" value="C:nucleus"/>
    <property type="evidence" value="ECO:0007669"/>
    <property type="project" value="UniProtKB-SubCell"/>
</dbReference>
<dbReference type="GO" id="GO:0000981">
    <property type="term" value="F:DNA-binding transcription factor activity, RNA polymerase II-specific"/>
    <property type="evidence" value="ECO:0007669"/>
    <property type="project" value="InterPro"/>
</dbReference>
<dbReference type="GO" id="GO:0003677">
    <property type="term" value="F:DNA binding"/>
    <property type="evidence" value="ECO:0007669"/>
    <property type="project" value="InterPro"/>
</dbReference>
<dbReference type="Pfam" id="PF04082">
    <property type="entry name" value="Fungal_trans"/>
    <property type="match status" value="1"/>
</dbReference>
<dbReference type="SMART" id="SM00066">
    <property type="entry name" value="GAL4"/>
    <property type="match status" value="1"/>
</dbReference>